<proteinExistence type="predicted"/>
<gene>
    <name evidence="3" type="ORF">A2812_01185</name>
</gene>
<feature type="region of interest" description="Disordered" evidence="1">
    <location>
        <begin position="109"/>
        <end position="142"/>
    </location>
</feature>
<dbReference type="Proteomes" id="UP000177190">
    <property type="component" value="Unassembled WGS sequence"/>
</dbReference>
<dbReference type="AlphaFoldDB" id="A0A1G2HRR7"/>
<keyword evidence="2" id="KW-1133">Transmembrane helix</keyword>
<keyword evidence="2" id="KW-0472">Membrane</keyword>
<evidence type="ECO:0000256" key="1">
    <source>
        <dbReference type="SAM" id="MobiDB-lite"/>
    </source>
</evidence>
<organism evidence="3 4">
    <name type="scientific">Candidatus Staskawiczbacteria bacterium RIFCSPHIGHO2_01_FULL_36_16</name>
    <dbReference type="NCBI Taxonomy" id="1802200"/>
    <lineage>
        <taxon>Bacteria</taxon>
        <taxon>Candidatus Staskawicziibacteriota</taxon>
    </lineage>
</organism>
<protein>
    <submittedName>
        <fullName evidence="3">Uncharacterized protein</fullName>
    </submittedName>
</protein>
<reference evidence="3 4" key="1">
    <citation type="journal article" date="2016" name="Nat. Commun.">
        <title>Thousands of microbial genomes shed light on interconnected biogeochemical processes in an aquifer system.</title>
        <authorList>
            <person name="Anantharaman K."/>
            <person name="Brown C.T."/>
            <person name="Hug L.A."/>
            <person name="Sharon I."/>
            <person name="Castelle C.J."/>
            <person name="Probst A.J."/>
            <person name="Thomas B.C."/>
            <person name="Singh A."/>
            <person name="Wilkins M.J."/>
            <person name="Karaoz U."/>
            <person name="Brodie E.L."/>
            <person name="Williams K.H."/>
            <person name="Hubbard S.S."/>
            <person name="Banfield J.F."/>
        </authorList>
    </citation>
    <scope>NUCLEOTIDE SEQUENCE [LARGE SCALE GENOMIC DNA]</scope>
</reference>
<keyword evidence="2" id="KW-0812">Transmembrane</keyword>
<feature type="transmembrane region" description="Helical" evidence="2">
    <location>
        <begin position="7"/>
        <end position="28"/>
    </location>
</feature>
<dbReference type="EMBL" id="MHOM01000011">
    <property type="protein sequence ID" value="OGZ65167.1"/>
    <property type="molecule type" value="Genomic_DNA"/>
</dbReference>
<name>A0A1G2HRR7_9BACT</name>
<sequence>MNKEKGIIKYIVIIIIILAAVVLSQLSYFSKMGKDLFSGASDKYGASDSYWAKGANWVKDNIFSKISGEVQKRGDKVKEEFTGQKEKATETIGEKIKNYFNGIVDSVLHPGNDKTEAPTETQSQVCPPCQQIQSSPYQTSQP</sequence>
<accession>A0A1G2HRR7</accession>
<feature type="compositionally biased region" description="Polar residues" evidence="1">
    <location>
        <begin position="118"/>
        <end position="142"/>
    </location>
</feature>
<evidence type="ECO:0000256" key="2">
    <source>
        <dbReference type="SAM" id="Phobius"/>
    </source>
</evidence>
<evidence type="ECO:0000313" key="3">
    <source>
        <dbReference type="EMBL" id="OGZ65167.1"/>
    </source>
</evidence>
<dbReference type="STRING" id="1802200.A2812_01185"/>
<comment type="caution">
    <text evidence="3">The sequence shown here is derived from an EMBL/GenBank/DDBJ whole genome shotgun (WGS) entry which is preliminary data.</text>
</comment>
<evidence type="ECO:0000313" key="4">
    <source>
        <dbReference type="Proteomes" id="UP000177190"/>
    </source>
</evidence>